<gene>
    <name evidence="2" type="ORF">CEUTPL_LOCUS7568</name>
</gene>
<dbReference type="PANTHER" id="PTHR13238">
    <property type="entry name" value="PROTEIN C21ORF59"/>
    <property type="match status" value="1"/>
</dbReference>
<evidence type="ECO:0000313" key="2">
    <source>
        <dbReference type="EMBL" id="CAG9767001.1"/>
    </source>
</evidence>
<evidence type="ECO:0000256" key="1">
    <source>
        <dbReference type="ARBA" id="ARBA00009619"/>
    </source>
</evidence>
<dbReference type="Pfam" id="PF11069">
    <property type="entry name" value="CFAP298"/>
    <property type="match status" value="1"/>
</dbReference>
<evidence type="ECO:0000313" key="3">
    <source>
        <dbReference type="Proteomes" id="UP001152799"/>
    </source>
</evidence>
<dbReference type="GO" id="GO:0003352">
    <property type="term" value="P:regulation of cilium movement"/>
    <property type="evidence" value="ECO:0007669"/>
    <property type="project" value="InterPro"/>
</dbReference>
<reference evidence="2" key="1">
    <citation type="submission" date="2022-01" db="EMBL/GenBank/DDBJ databases">
        <authorList>
            <person name="King R."/>
        </authorList>
    </citation>
    <scope>NUCLEOTIDE SEQUENCE</scope>
</reference>
<evidence type="ECO:0008006" key="4">
    <source>
        <dbReference type="Google" id="ProtNLM"/>
    </source>
</evidence>
<protein>
    <recommendedName>
        <fullName evidence="4">Cilia- and flagella-associated protein 298</fullName>
    </recommendedName>
</protein>
<comment type="similarity">
    <text evidence="1">Belongs to the CFAP298 family.</text>
</comment>
<sequence length="294" mass="33193">MVIVHVKHKDTSQFLCEAPLATPVDDLVKGICAIYNGRLKIDRVCMEIEELAKHGTLLPPEIMGLTEDQVEELKLKDDWGEKCVPSGGFTINKDSVGRRNGKQPRKQMQDVLNNAVKEAKAMIDKNLVLQGKCLTMKIVQETLNILKGAVTIVYPMKLPPHDIIRMEFENIEDLTGTQASLDVIDPGTAQVWFCGKEMYRDDKKKLGDYVGKIENCKVIIKLSKRGEGAPGREPIMSEDQRKQLMLHAYRRQEELKKLAEDEDDAYLNSKWADGGSLKKSFHGLDNISWKPFGK</sequence>
<dbReference type="PANTHER" id="PTHR13238:SF0">
    <property type="entry name" value="CILIA- AND FLAGELLA-ASSOCIATED PROTEIN 298"/>
    <property type="match status" value="1"/>
</dbReference>
<dbReference type="Proteomes" id="UP001152799">
    <property type="component" value="Chromosome 3"/>
</dbReference>
<keyword evidence="3" id="KW-1185">Reference proteome</keyword>
<organism evidence="2 3">
    <name type="scientific">Ceutorhynchus assimilis</name>
    <name type="common">cabbage seed weevil</name>
    <dbReference type="NCBI Taxonomy" id="467358"/>
    <lineage>
        <taxon>Eukaryota</taxon>
        <taxon>Metazoa</taxon>
        <taxon>Ecdysozoa</taxon>
        <taxon>Arthropoda</taxon>
        <taxon>Hexapoda</taxon>
        <taxon>Insecta</taxon>
        <taxon>Pterygota</taxon>
        <taxon>Neoptera</taxon>
        <taxon>Endopterygota</taxon>
        <taxon>Coleoptera</taxon>
        <taxon>Polyphaga</taxon>
        <taxon>Cucujiformia</taxon>
        <taxon>Curculionidae</taxon>
        <taxon>Ceutorhynchinae</taxon>
        <taxon>Ceutorhynchus</taxon>
    </lineage>
</organism>
<name>A0A9N9MQH1_9CUCU</name>
<dbReference type="EMBL" id="OU892279">
    <property type="protein sequence ID" value="CAG9767001.1"/>
    <property type="molecule type" value="Genomic_DNA"/>
</dbReference>
<proteinExistence type="inferred from homology"/>
<accession>A0A9N9MQH1</accession>
<dbReference type="AlphaFoldDB" id="A0A9N9MQH1"/>
<dbReference type="OrthoDB" id="276065at2759"/>
<dbReference type="InterPro" id="IPR021298">
    <property type="entry name" value="CFAP298"/>
</dbReference>